<evidence type="ECO:0000259" key="10">
    <source>
        <dbReference type="Pfam" id="PF10150"/>
    </source>
</evidence>
<dbReference type="Pfam" id="PF20833">
    <property type="entry name" value="RNase_E_G_Thio"/>
    <property type="match status" value="1"/>
</dbReference>
<feature type="compositionally biased region" description="Basic and acidic residues" evidence="9">
    <location>
        <begin position="715"/>
        <end position="725"/>
    </location>
</feature>
<accession>A0A3B0TLQ0</accession>
<dbReference type="InterPro" id="IPR012340">
    <property type="entry name" value="NA-bd_OB-fold"/>
</dbReference>
<feature type="compositionally biased region" description="Basic and acidic residues" evidence="9">
    <location>
        <begin position="599"/>
        <end position="609"/>
    </location>
</feature>
<evidence type="ECO:0000256" key="1">
    <source>
        <dbReference type="ARBA" id="ARBA00001946"/>
    </source>
</evidence>
<evidence type="ECO:0000259" key="11">
    <source>
        <dbReference type="Pfam" id="PF20833"/>
    </source>
</evidence>
<evidence type="ECO:0000313" key="12">
    <source>
        <dbReference type="EMBL" id="VAW15412.1"/>
    </source>
</evidence>
<reference evidence="12" key="1">
    <citation type="submission" date="2018-06" db="EMBL/GenBank/DDBJ databases">
        <authorList>
            <person name="Zhirakovskaya E."/>
        </authorList>
    </citation>
    <scope>NUCLEOTIDE SEQUENCE</scope>
</reference>
<keyword evidence="5" id="KW-0255">Endonuclease</keyword>
<dbReference type="GO" id="GO:0008995">
    <property type="term" value="F:ribonuclease E activity"/>
    <property type="evidence" value="ECO:0007669"/>
    <property type="project" value="UniProtKB-EC"/>
</dbReference>
<feature type="domain" description="RNase E/G thioredoxin-like" evidence="11">
    <location>
        <begin position="392"/>
        <end position="475"/>
    </location>
</feature>
<dbReference type="Gene3D" id="3.40.1260.20">
    <property type="entry name" value="Ribonuclease E, catalytic domain"/>
    <property type="match status" value="1"/>
</dbReference>
<feature type="compositionally biased region" description="Polar residues" evidence="9">
    <location>
        <begin position="648"/>
        <end position="664"/>
    </location>
</feature>
<dbReference type="InterPro" id="IPR019307">
    <property type="entry name" value="RNA-bd_AU-1/RNase_E/G"/>
</dbReference>
<keyword evidence="3" id="KW-0540">Nuclease</keyword>
<dbReference type="GO" id="GO:0046872">
    <property type="term" value="F:metal ion binding"/>
    <property type="evidence" value="ECO:0007669"/>
    <property type="project" value="UniProtKB-KW"/>
</dbReference>
<feature type="region of interest" description="Disordered" evidence="9">
    <location>
        <begin position="501"/>
        <end position="764"/>
    </location>
</feature>
<protein>
    <submittedName>
        <fullName evidence="12">Ribonuclease E</fullName>
        <ecNumber evidence="12">3.1.26.12</ecNumber>
    </submittedName>
</protein>
<feature type="compositionally biased region" description="Basic residues" evidence="9">
    <location>
        <begin position="702"/>
        <end position="714"/>
    </location>
</feature>
<feature type="compositionally biased region" description="Low complexity" evidence="9">
    <location>
        <begin position="29"/>
        <end position="47"/>
    </location>
</feature>
<name>A0A3B0TLQ0_9ZZZZ</name>
<dbReference type="GO" id="GO:0006364">
    <property type="term" value="P:rRNA processing"/>
    <property type="evidence" value="ECO:0007669"/>
    <property type="project" value="TreeGrafter"/>
</dbReference>
<feature type="compositionally biased region" description="Basic residues" evidence="9">
    <location>
        <begin position="586"/>
        <end position="598"/>
    </location>
</feature>
<evidence type="ECO:0000256" key="7">
    <source>
        <dbReference type="ARBA" id="ARBA00022842"/>
    </source>
</evidence>
<evidence type="ECO:0000256" key="9">
    <source>
        <dbReference type="SAM" id="MobiDB-lite"/>
    </source>
</evidence>
<dbReference type="PANTHER" id="PTHR30001">
    <property type="entry name" value="RIBONUCLEASE"/>
    <property type="match status" value="1"/>
</dbReference>
<gene>
    <name evidence="12" type="ORF">MNBD_ALPHA09-541</name>
</gene>
<feature type="region of interest" description="Disordered" evidence="9">
    <location>
        <begin position="1"/>
        <end position="70"/>
    </location>
</feature>
<evidence type="ECO:0000256" key="5">
    <source>
        <dbReference type="ARBA" id="ARBA00022759"/>
    </source>
</evidence>
<feature type="compositionally biased region" description="Acidic residues" evidence="9">
    <location>
        <begin position="509"/>
        <end position="524"/>
    </location>
</feature>
<dbReference type="GO" id="GO:0003723">
    <property type="term" value="F:RNA binding"/>
    <property type="evidence" value="ECO:0007669"/>
    <property type="project" value="UniProtKB-KW"/>
</dbReference>
<evidence type="ECO:0000256" key="3">
    <source>
        <dbReference type="ARBA" id="ARBA00022722"/>
    </source>
</evidence>
<feature type="compositionally biased region" description="Basic residues" evidence="9">
    <location>
        <begin position="12"/>
        <end position="21"/>
    </location>
</feature>
<dbReference type="PANTHER" id="PTHR30001:SF1">
    <property type="entry name" value="RIBONUCLEASE E_G-LIKE PROTEIN, CHLOROPLASTIC"/>
    <property type="match status" value="1"/>
</dbReference>
<comment type="cofactor">
    <cofactor evidence="1">
        <name>Mg(2+)</name>
        <dbReference type="ChEBI" id="CHEBI:18420"/>
    </cofactor>
</comment>
<keyword evidence="7" id="KW-0460">Magnesium</keyword>
<evidence type="ECO:0000256" key="6">
    <source>
        <dbReference type="ARBA" id="ARBA00022801"/>
    </source>
</evidence>
<feature type="compositionally biased region" description="Basic residues" evidence="9">
    <location>
        <begin position="674"/>
        <end position="685"/>
    </location>
</feature>
<dbReference type="Pfam" id="PF10150">
    <property type="entry name" value="RNase_E_G"/>
    <property type="match status" value="1"/>
</dbReference>
<dbReference type="EMBL" id="UOEM01000084">
    <property type="protein sequence ID" value="VAW15412.1"/>
    <property type="molecule type" value="Genomic_DNA"/>
</dbReference>
<proteinExistence type="predicted"/>
<feature type="compositionally biased region" description="Acidic residues" evidence="9">
    <location>
        <begin position="544"/>
        <end position="553"/>
    </location>
</feature>
<feature type="non-terminal residue" evidence="12">
    <location>
        <position position="1"/>
    </location>
</feature>
<organism evidence="12">
    <name type="scientific">hydrothermal vent metagenome</name>
    <dbReference type="NCBI Taxonomy" id="652676"/>
    <lineage>
        <taxon>unclassified sequences</taxon>
        <taxon>metagenomes</taxon>
        <taxon>ecological metagenomes</taxon>
    </lineage>
</organism>
<feature type="compositionally biased region" description="Basic residues" evidence="9">
    <location>
        <begin position="528"/>
        <end position="539"/>
    </location>
</feature>
<dbReference type="Gene3D" id="2.40.50.140">
    <property type="entry name" value="Nucleic acid-binding proteins"/>
    <property type="match status" value="1"/>
</dbReference>
<dbReference type="EC" id="3.1.26.12" evidence="12"/>
<dbReference type="GO" id="GO:0005737">
    <property type="term" value="C:cytoplasm"/>
    <property type="evidence" value="ECO:0007669"/>
    <property type="project" value="TreeGrafter"/>
</dbReference>
<feature type="domain" description="RNA-binding protein AU-1/Ribonuclease E/G" evidence="10">
    <location>
        <begin position="109"/>
        <end position="379"/>
    </location>
</feature>
<sequence length="764" mass="83285">PKTVATSEGMGRVRRSRRRGRGQSGGEDAGNADGNGDNNGNGNADAADAADDVESVGAEDALEEVPDRRPTRRKVYKIQEVIKRRQILLVQVVKEERGTKGAALTTYMSLAGRYCVLMPNTARGGGISRKITNHTDRKRLKTIATDLDVPQGMGVIVRTAGANRTKAEIRRDYDYLIRLWETIRELTLKSAAPSLIYEEGSLIKRSIRDLYNKDIAEVIVEGEQAYKEAKAFMKMLMPSHTKYVQQYKDPRPLFTRYRVEAQLDLMFTPEVTLPSGGYLVINQTEALVAIDVNSGKATREHNIENTATKTNLEAAAEVARQLRLRDLAGLIVIDFIDMEENRNNRAVERKMKDSLKTDRARIQVGRISHFGLLEMSRQRIRSSVIEGTMDLCGNCAGTGRVRAVGSTALQIIRAIEEQAQSGSGRNLNVRTSSQIALYMLNTKRANLHEIETRFGIEVTISVDPDQPGSNFVVDRGAVNDGAVAQTDTVVQIDSAFGAETTAASLDVTEPSEPEQSSEEEESEDGAPRRKRRRRRRGRRRQGEDSVEATDEDGAATGSESGEGDTGEADAEIRADAEDDAEATQKSPRRRGRRGGRRRSREDSAERAERASSPTEATGQADEADADSEAGAGAETSVAAQPSADAGEKTSSAEAKSELSETSENAGEEAAAPVKKPRVRRSRAKAPKTTESDASSEPTPKPKATRAKTTRSRAKAKTDPKPEPKLEPAMANGDGAPASESKTAAAVETVPPRKRGWWQRKLTGE</sequence>
<dbReference type="NCBIfam" id="TIGR00757">
    <property type="entry name" value="RNaseEG"/>
    <property type="match status" value="1"/>
</dbReference>
<dbReference type="InterPro" id="IPR004659">
    <property type="entry name" value="RNase_E/G"/>
</dbReference>
<evidence type="ECO:0000256" key="4">
    <source>
        <dbReference type="ARBA" id="ARBA00022723"/>
    </source>
</evidence>
<keyword evidence="2" id="KW-0963">Cytoplasm</keyword>
<dbReference type="InterPro" id="IPR048583">
    <property type="entry name" value="RNase_E_G_thioredoxin-like"/>
</dbReference>
<dbReference type="AlphaFoldDB" id="A0A3B0TLQ0"/>
<keyword evidence="4" id="KW-0479">Metal-binding</keyword>
<evidence type="ECO:0000256" key="8">
    <source>
        <dbReference type="ARBA" id="ARBA00022884"/>
    </source>
</evidence>
<evidence type="ECO:0000256" key="2">
    <source>
        <dbReference type="ARBA" id="ARBA00022490"/>
    </source>
</evidence>
<keyword evidence="6 12" id="KW-0378">Hydrolase</keyword>
<keyword evidence="8" id="KW-0694">RNA-binding</keyword>